<accession>A0A242WAP5</accession>
<dbReference type="Proteomes" id="UP000195152">
    <property type="component" value="Unassembled WGS sequence"/>
</dbReference>
<organism evidence="1 2">
    <name type="scientific">Bacillus thuringiensis serovar mexicanensis</name>
    <dbReference type="NCBI Taxonomy" id="180868"/>
    <lineage>
        <taxon>Bacteria</taxon>
        <taxon>Bacillati</taxon>
        <taxon>Bacillota</taxon>
        <taxon>Bacilli</taxon>
        <taxon>Bacillales</taxon>
        <taxon>Bacillaceae</taxon>
        <taxon>Bacillus</taxon>
        <taxon>Bacillus cereus group</taxon>
    </lineage>
</organism>
<reference evidence="1 2" key="1">
    <citation type="submission" date="2016-10" db="EMBL/GenBank/DDBJ databases">
        <title>Comparative genomics of Bacillus thuringiensis reveals a path to pathogens against multiple invertebrate hosts.</title>
        <authorList>
            <person name="Zheng J."/>
            <person name="Gao Q."/>
            <person name="Liu H."/>
            <person name="Peng D."/>
            <person name="Ruan L."/>
            <person name="Sun M."/>
        </authorList>
    </citation>
    <scope>NUCLEOTIDE SEQUENCE [LARGE SCALE GENOMIC DNA]</scope>
    <source>
        <strain evidence="1">BGSC 4AC1</strain>
    </source>
</reference>
<name>A0A242WAP5_BACTU</name>
<protein>
    <submittedName>
        <fullName evidence="1">Uncharacterized protein</fullName>
    </submittedName>
</protein>
<dbReference type="RefSeq" id="WP_000443244.1">
    <property type="nucleotide sequence ID" value="NZ_NFCF01000063.1"/>
</dbReference>
<evidence type="ECO:0000313" key="1">
    <source>
        <dbReference type="EMBL" id="OTW50893.1"/>
    </source>
</evidence>
<evidence type="ECO:0000313" key="2">
    <source>
        <dbReference type="Proteomes" id="UP000195152"/>
    </source>
</evidence>
<dbReference type="EMBL" id="NFCF01000063">
    <property type="protein sequence ID" value="OTW50893.1"/>
    <property type="molecule type" value="Genomic_DNA"/>
</dbReference>
<proteinExistence type="predicted"/>
<dbReference type="AlphaFoldDB" id="A0A242WAP5"/>
<sequence length="133" mass="15744">MESEEQNVELKKEIFTLLSSFEGNFVHNVNISGWDLREVDKTVLLNKIRNNMFNFYFSISDEYVSLVIDLNPERDFDIFRSPDYPEGEIFELHFPYEMTLKLINLYAFATKEEEESAVLAANKSTIYKEFFEL</sequence>
<comment type="caution">
    <text evidence="1">The sequence shown here is derived from an EMBL/GenBank/DDBJ whole genome shotgun (WGS) entry which is preliminary data.</text>
</comment>
<gene>
    <name evidence="1" type="ORF">BK699_10130</name>
</gene>